<keyword evidence="1" id="KW-0175">Coiled coil</keyword>
<dbReference type="RefSeq" id="WP_380026507.1">
    <property type="nucleotide sequence ID" value="NZ_JBHSHC010000106.1"/>
</dbReference>
<keyword evidence="5" id="KW-1185">Reference proteome</keyword>
<evidence type="ECO:0000256" key="1">
    <source>
        <dbReference type="SAM" id="Coils"/>
    </source>
</evidence>
<evidence type="ECO:0000256" key="3">
    <source>
        <dbReference type="SAM" id="Phobius"/>
    </source>
</evidence>
<organism evidence="4 5">
    <name type="scientific">Effusibacillus consociatus</name>
    <dbReference type="NCBI Taxonomy" id="1117041"/>
    <lineage>
        <taxon>Bacteria</taxon>
        <taxon>Bacillati</taxon>
        <taxon>Bacillota</taxon>
        <taxon>Bacilli</taxon>
        <taxon>Bacillales</taxon>
        <taxon>Alicyclobacillaceae</taxon>
        <taxon>Effusibacillus</taxon>
    </lineage>
</organism>
<reference evidence="5" key="1">
    <citation type="journal article" date="2019" name="Int. J. Syst. Evol. Microbiol.">
        <title>The Global Catalogue of Microorganisms (GCM) 10K type strain sequencing project: providing services to taxonomists for standard genome sequencing and annotation.</title>
        <authorList>
            <consortium name="The Broad Institute Genomics Platform"/>
            <consortium name="The Broad Institute Genome Sequencing Center for Infectious Disease"/>
            <person name="Wu L."/>
            <person name="Ma J."/>
        </authorList>
    </citation>
    <scope>NUCLEOTIDE SEQUENCE [LARGE SCALE GENOMIC DNA]</scope>
    <source>
        <strain evidence="5">WYCCWR 12678</strain>
    </source>
</reference>
<evidence type="ECO:0000313" key="4">
    <source>
        <dbReference type="EMBL" id="MFC4768557.1"/>
    </source>
</evidence>
<dbReference type="EMBL" id="JBHSHC010000106">
    <property type="protein sequence ID" value="MFC4768557.1"/>
    <property type="molecule type" value="Genomic_DNA"/>
</dbReference>
<feature type="coiled-coil region" evidence="1">
    <location>
        <begin position="64"/>
        <end position="98"/>
    </location>
</feature>
<proteinExistence type="predicted"/>
<feature type="region of interest" description="Disordered" evidence="2">
    <location>
        <begin position="1"/>
        <end position="36"/>
    </location>
</feature>
<keyword evidence="3" id="KW-0472">Membrane</keyword>
<protein>
    <submittedName>
        <fullName evidence="4">Septum formation initiator family protein</fullName>
    </submittedName>
</protein>
<dbReference type="PANTHER" id="PTHR40027:SF1">
    <property type="entry name" value="CELL DIVISION PROTEIN DIVIC"/>
    <property type="match status" value="1"/>
</dbReference>
<feature type="transmembrane region" description="Helical" evidence="3">
    <location>
        <begin position="42"/>
        <end position="60"/>
    </location>
</feature>
<comment type="caution">
    <text evidence="4">The sequence shown here is derived from an EMBL/GenBank/DDBJ whole genome shotgun (WGS) entry which is preliminary data.</text>
</comment>
<sequence>MKKSRSSTEKNSNVIYVVPGQTKPVPQPGDQKRAKRKPKLRALFLVVFVLWALYTYFFVLTPNKARLEKEQQELQQNLTGLRQQEQELKTELNNLQDESYIARLARKYYNMIKEGEIIYKPGE</sequence>
<dbReference type="PANTHER" id="PTHR40027">
    <property type="entry name" value="CELL DIVISION PROTEIN DIVIC"/>
    <property type="match status" value="1"/>
</dbReference>
<keyword evidence="3" id="KW-0812">Transmembrane</keyword>
<evidence type="ECO:0000313" key="5">
    <source>
        <dbReference type="Proteomes" id="UP001596002"/>
    </source>
</evidence>
<keyword evidence="3" id="KW-1133">Transmembrane helix</keyword>
<gene>
    <name evidence="4" type="ORF">ACFO8Q_14525</name>
</gene>
<dbReference type="Proteomes" id="UP001596002">
    <property type="component" value="Unassembled WGS sequence"/>
</dbReference>
<name>A0ABV9Q5J6_9BACL</name>
<dbReference type="InterPro" id="IPR039076">
    <property type="entry name" value="DivIC"/>
</dbReference>
<dbReference type="InterPro" id="IPR007060">
    <property type="entry name" value="FtsL/DivIC"/>
</dbReference>
<evidence type="ECO:0000256" key="2">
    <source>
        <dbReference type="SAM" id="MobiDB-lite"/>
    </source>
</evidence>
<dbReference type="Pfam" id="PF04977">
    <property type="entry name" value="DivIC"/>
    <property type="match status" value="1"/>
</dbReference>
<accession>A0ABV9Q5J6</accession>